<proteinExistence type="predicted"/>
<protein>
    <recommendedName>
        <fullName evidence="4">Reverse transcriptase/retrotransposon-derived protein RNase H-like domain-containing protein</fullName>
    </recommendedName>
</protein>
<comment type="caution">
    <text evidence="2">The sequence shown here is derived from an EMBL/GenBank/DDBJ whole genome shotgun (WGS) entry which is preliminary data.</text>
</comment>
<dbReference type="InterPro" id="IPR043128">
    <property type="entry name" value="Rev_trsase/Diguanyl_cyclase"/>
</dbReference>
<dbReference type="AlphaFoldDB" id="A0AAV5JN77"/>
<dbReference type="EMBL" id="BPVZ01000036">
    <property type="protein sequence ID" value="GKV12225.1"/>
    <property type="molecule type" value="Genomic_DNA"/>
</dbReference>
<evidence type="ECO:0000256" key="1">
    <source>
        <dbReference type="SAM" id="MobiDB-lite"/>
    </source>
</evidence>
<dbReference type="SUPFAM" id="SSF56672">
    <property type="entry name" value="DNA/RNA polymerases"/>
    <property type="match status" value="1"/>
</dbReference>
<feature type="compositionally biased region" description="Polar residues" evidence="1">
    <location>
        <begin position="1"/>
        <end position="21"/>
    </location>
</feature>
<dbReference type="Proteomes" id="UP001054252">
    <property type="component" value="Unassembled WGS sequence"/>
</dbReference>
<organism evidence="2 3">
    <name type="scientific">Rubroshorea leprosula</name>
    <dbReference type="NCBI Taxonomy" id="152421"/>
    <lineage>
        <taxon>Eukaryota</taxon>
        <taxon>Viridiplantae</taxon>
        <taxon>Streptophyta</taxon>
        <taxon>Embryophyta</taxon>
        <taxon>Tracheophyta</taxon>
        <taxon>Spermatophyta</taxon>
        <taxon>Magnoliopsida</taxon>
        <taxon>eudicotyledons</taxon>
        <taxon>Gunneridae</taxon>
        <taxon>Pentapetalae</taxon>
        <taxon>rosids</taxon>
        <taxon>malvids</taxon>
        <taxon>Malvales</taxon>
        <taxon>Dipterocarpaceae</taxon>
        <taxon>Rubroshorea</taxon>
    </lineage>
</organism>
<dbReference type="PANTHER" id="PTHR37984:SF5">
    <property type="entry name" value="PROTEIN NYNRIN-LIKE"/>
    <property type="match status" value="1"/>
</dbReference>
<sequence length="409" mass="45682">MNDQDNTQLLESDLNDVQTMPRNLIVGGAEQEQSNTLDDERTPTGVEQPATVVATRNSPALSNVVVPTRPRRSRKLNPEPSSSRHNEELLKKNADFERQLKDVQKSIDELKNPSRIPSPSGTINMISGGMHLGGQSARGHKAYARQVMTKMQLNPSSLRKYERPTYGFDNQPVPVEGGVGVLKGNQKMAKTCYQDTFKKVEFAVAHKTPSANVSRLSQPGQQTMGISDIDHRPENVEQKADIPTEFAVHKLSMDPVRKPVVQKRPFVGLEKQTKLNPLKCTFAVESVKFLGYVVSKKGIEENPDKVEVVQQTESPKTIKDVQRLTGCLAALHRFIARSAEKCLSPFKALREPKNFQWTDECEQAFGELKQYLASPPLLSKPTEGETLYLYLGVANETVNSILLREQDKH</sequence>
<gene>
    <name evidence="2" type="ORF">SLEP1_g23402</name>
</gene>
<reference evidence="2 3" key="1">
    <citation type="journal article" date="2021" name="Commun. Biol.">
        <title>The genome of Shorea leprosula (Dipterocarpaceae) highlights the ecological relevance of drought in aseasonal tropical rainforests.</title>
        <authorList>
            <person name="Ng K.K.S."/>
            <person name="Kobayashi M.J."/>
            <person name="Fawcett J.A."/>
            <person name="Hatakeyama M."/>
            <person name="Paape T."/>
            <person name="Ng C.H."/>
            <person name="Ang C.C."/>
            <person name="Tnah L.H."/>
            <person name="Lee C.T."/>
            <person name="Nishiyama T."/>
            <person name="Sese J."/>
            <person name="O'Brien M.J."/>
            <person name="Copetti D."/>
            <person name="Mohd Noor M.I."/>
            <person name="Ong R.C."/>
            <person name="Putra M."/>
            <person name="Sireger I.Z."/>
            <person name="Indrioko S."/>
            <person name="Kosugi Y."/>
            <person name="Izuno A."/>
            <person name="Isagi Y."/>
            <person name="Lee S.L."/>
            <person name="Shimizu K.K."/>
        </authorList>
    </citation>
    <scope>NUCLEOTIDE SEQUENCE [LARGE SCALE GENOMIC DNA]</scope>
    <source>
        <strain evidence="2">214</strain>
    </source>
</reference>
<dbReference type="InterPro" id="IPR050951">
    <property type="entry name" value="Retrovirus_Pol_polyprotein"/>
</dbReference>
<name>A0AAV5JN77_9ROSI</name>
<dbReference type="InterPro" id="IPR043502">
    <property type="entry name" value="DNA/RNA_pol_sf"/>
</dbReference>
<dbReference type="PANTHER" id="PTHR37984">
    <property type="entry name" value="PROTEIN CBG26694"/>
    <property type="match status" value="1"/>
</dbReference>
<feature type="region of interest" description="Disordered" evidence="1">
    <location>
        <begin position="1"/>
        <end position="89"/>
    </location>
</feature>
<evidence type="ECO:0008006" key="4">
    <source>
        <dbReference type="Google" id="ProtNLM"/>
    </source>
</evidence>
<dbReference type="Gene3D" id="3.30.70.270">
    <property type="match status" value="2"/>
</dbReference>
<evidence type="ECO:0000313" key="2">
    <source>
        <dbReference type="EMBL" id="GKV12225.1"/>
    </source>
</evidence>
<accession>A0AAV5JN77</accession>
<evidence type="ECO:0000313" key="3">
    <source>
        <dbReference type="Proteomes" id="UP001054252"/>
    </source>
</evidence>
<keyword evidence="3" id="KW-1185">Reference proteome</keyword>